<evidence type="ECO:0000313" key="3">
    <source>
        <dbReference type="Proteomes" id="UP001595765"/>
    </source>
</evidence>
<gene>
    <name evidence="2" type="ORF">ACFO3J_08925</name>
</gene>
<dbReference type="Pfam" id="PF03364">
    <property type="entry name" value="Polyketide_cyc"/>
    <property type="match status" value="1"/>
</dbReference>
<accession>A0ABV8HLA0</accession>
<dbReference type="Gene3D" id="3.30.530.20">
    <property type="match status" value="1"/>
</dbReference>
<dbReference type="RefSeq" id="WP_386427877.1">
    <property type="nucleotide sequence ID" value="NZ_JBHSBB010000008.1"/>
</dbReference>
<dbReference type="EMBL" id="JBHSBB010000008">
    <property type="protein sequence ID" value="MFC4031599.1"/>
    <property type="molecule type" value="Genomic_DNA"/>
</dbReference>
<dbReference type="InterPro" id="IPR005031">
    <property type="entry name" value="COQ10_START"/>
</dbReference>
<feature type="domain" description="Coenzyme Q-binding protein COQ10 START" evidence="1">
    <location>
        <begin position="15"/>
        <end position="133"/>
    </location>
</feature>
<dbReference type="InterPro" id="IPR023393">
    <property type="entry name" value="START-like_dom_sf"/>
</dbReference>
<evidence type="ECO:0000259" key="1">
    <source>
        <dbReference type="Pfam" id="PF03364"/>
    </source>
</evidence>
<dbReference type="SUPFAM" id="SSF55961">
    <property type="entry name" value="Bet v1-like"/>
    <property type="match status" value="1"/>
</dbReference>
<protein>
    <submittedName>
        <fullName evidence="2">Type II toxin-antitoxin system RatA family toxin</fullName>
    </submittedName>
</protein>
<organism evidence="2 3">
    <name type="scientific">Streptomyces polygonati</name>
    <dbReference type="NCBI Taxonomy" id="1617087"/>
    <lineage>
        <taxon>Bacteria</taxon>
        <taxon>Bacillati</taxon>
        <taxon>Actinomycetota</taxon>
        <taxon>Actinomycetes</taxon>
        <taxon>Kitasatosporales</taxon>
        <taxon>Streptomycetaceae</taxon>
        <taxon>Streptomyces</taxon>
    </lineage>
</organism>
<keyword evidence="3" id="KW-1185">Reference proteome</keyword>
<sequence length="160" mass="18239">MRRVIMDAEILAEDAGTVFENVVQFKRYPELAPHVLSTVVTETRPSATGESSWELHFRSGLLRWSERERFLRDDLRIEFEQTEGDFDSFVGFWDIKQSGPDTILHFECDFDFGIESLEGILDPIAERVIKETVAWAVVGLHEHVKLGGNLELTPVPIPVP</sequence>
<comment type="caution">
    <text evidence="2">The sequence shown here is derived from an EMBL/GenBank/DDBJ whole genome shotgun (WGS) entry which is preliminary data.</text>
</comment>
<reference evidence="3" key="1">
    <citation type="journal article" date="2019" name="Int. J. Syst. Evol. Microbiol.">
        <title>The Global Catalogue of Microorganisms (GCM) 10K type strain sequencing project: providing services to taxonomists for standard genome sequencing and annotation.</title>
        <authorList>
            <consortium name="The Broad Institute Genomics Platform"/>
            <consortium name="The Broad Institute Genome Sequencing Center for Infectious Disease"/>
            <person name="Wu L."/>
            <person name="Ma J."/>
        </authorList>
    </citation>
    <scope>NUCLEOTIDE SEQUENCE [LARGE SCALE GENOMIC DNA]</scope>
    <source>
        <strain evidence="3">CGMCC 4.7237</strain>
    </source>
</reference>
<name>A0ABV8HLA0_9ACTN</name>
<dbReference type="Proteomes" id="UP001595765">
    <property type="component" value="Unassembled WGS sequence"/>
</dbReference>
<evidence type="ECO:0000313" key="2">
    <source>
        <dbReference type="EMBL" id="MFC4031599.1"/>
    </source>
</evidence>
<proteinExistence type="predicted"/>